<keyword evidence="7" id="KW-0375">Hydrogen ion transport</keyword>
<keyword evidence="6 7" id="KW-0406">Ion transport</keyword>
<evidence type="ECO:0000256" key="3">
    <source>
        <dbReference type="ARBA" id="ARBA00022741"/>
    </source>
</evidence>
<dbReference type="CDD" id="cd18111">
    <property type="entry name" value="ATP-synt_V_A-type_alpha_C"/>
    <property type="match status" value="1"/>
</dbReference>
<dbReference type="Gene3D" id="2.40.50.100">
    <property type="match status" value="1"/>
</dbReference>
<dbReference type="Pfam" id="PF22919">
    <property type="entry name" value="ATP-synt_VA_C"/>
    <property type="match status" value="1"/>
</dbReference>
<name>D6GT63_FILAD</name>
<evidence type="ECO:0000256" key="2">
    <source>
        <dbReference type="ARBA" id="ARBA00022448"/>
    </source>
</evidence>
<dbReference type="SUPFAM" id="SSF52540">
    <property type="entry name" value="P-loop containing nucleoside triphosphate hydrolases"/>
    <property type="match status" value="1"/>
</dbReference>
<evidence type="ECO:0000256" key="5">
    <source>
        <dbReference type="ARBA" id="ARBA00022967"/>
    </source>
</evidence>
<dbReference type="EC" id="7.1.2.2" evidence="7"/>
<dbReference type="PANTHER" id="PTHR43607">
    <property type="entry name" value="V-TYPE PROTON ATPASE CATALYTIC SUBUNIT A"/>
    <property type="match status" value="1"/>
</dbReference>
<dbReference type="OrthoDB" id="9803053at2"/>
<dbReference type="InterPro" id="IPR004100">
    <property type="entry name" value="ATPase_F1/V1/A1_a/bsu_N"/>
</dbReference>
<keyword evidence="7" id="KW-0066">ATP synthesis</keyword>
<feature type="domain" description="ATPase F1/V1/A1 complex alpha/beta subunit nucleotide-binding" evidence="8">
    <location>
        <begin position="214"/>
        <end position="435"/>
    </location>
</feature>
<dbReference type="SUPFAM" id="SSF50615">
    <property type="entry name" value="N-terminal domain of alpha and beta subunits of F1 ATP synthase"/>
    <property type="match status" value="1"/>
</dbReference>
<dbReference type="InterPro" id="IPR000194">
    <property type="entry name" value="ATPase_F1/V1/A1_a/bsu_nucl-bd"/>
</dbReference>
<comment type="function">
    <text evidence="7">Produces ATP from ADP in the presence of a proton gradient across the membrane. The V-type alpha chain is a catalytic subunit.</text>
</comment>
<keyword evidence="5 7" id="KW-1278">Translocase</keyword>
<dbReference type="InterPro" id="IPR055190">
    <property type="entry name" value="ATP-synt_VA_C"/>
</dbReference>
<dbReference type="InterPro" id="IPR023366">
    <property type="entry name" value="ATP_synth_asu-like_sf"/>
</dbReference>
<dbReference type="Pfam" id="PF00006">
    <property type="entry name" value="ATP-synt_ab"/>
    <property type="match status" value="1"/>
</dbReference>
<dbReference type="GO" id="GO:0042777">
    <property type="term" value="P:proton motive force-driven plasma membrane ATP synthesis"/>
    <property type="evidence" value="ECO:0007669"/>
    <property type="project" value="UniProtKB-UniRule"/>
</dbReference>
<proteinExistence type="inferred from homology"/>
<comment type="similarity">
    <text evidence="1 7">Belongs to the ATPase alpha/beta chains family.</text>
</comment>
<dbReference type="Proteomes" id="UP000007468">
    <property type="component" value="Chromosome"/>
</dbReference>
<comment type="catalytic activity">
    <reaction evidence="7">
        <text>ATP + H2O + 4 H(+)(in) = ADP + phosphate + 5 H(+)(out)</text>
        <dbReference type="Rhea" id="RHEA:57720"/>
        <dbReference type="ChEBI" id="CHEBI:15377"/>
        <dbReference type="ChEBI" id="CHEBI:15378"/>
        <dbReference type="ChEBI" id="CHEBI:30616"/>
        <dbReference type="ChEBI" id="CHEBI:43474"/>
        <dbReference type="ChEBI" id="CHEBI:456216"/>
        <dbReference type="EC" id="7.1.2.2"/>
    </reaction>
</comment>
<dbReference type="EMBL" id="CP002390">
    <property type="protein sequence ID" value="EFE28048.1"/>
    <property type="molecule type" value="Genomic_DNA"/>
</dbReference>
<evidence type="ECO:0000259" key="10">
    <source>
        <dbReference type="Pfam" id="PF16886"/>
    </source>
</evidence>
<feature type="domain" description="ATPsynthase alpha/beta subunit barrel-sandwich" evidence="10">
    <location>
        <begin position="112"/>
        <end position="196"/>
    </location>
</feature>
<dbReference type="Gene3D" id="1.10.1140.10">
    <property type="entry name" value="Bovine Mitochondrial F1-atpase, Atp Synthase Beta Chain, Chain D, domain 3"/>
    <property type="match status" value="1"/>
</dbReference>
<keyword evidence="4 7" id="KW-0067">ATP-binding</keyword>
<dbReference type="InterPro" id="IPR022878">
    <property type="entry name" value="V-ATPase_asu"/>
</dbReference>
<gene>
    <name evidence="7" type="primary">atpA</name>
    <name evidence="12" type="ordered locus">HMPREF0389_01301</name>
</gene>
<keyword evidence="13" id="KW-1185">Reference proteome</keyword>
<organism evidence="12 13">
    <name type="scientific">Filifactor alocis (strain ATCC 35896 / CCUG 47790 / D40 B5)</name>
    <name type="common">Fusobacterium alocis</name>
    <dbReference type="NCBI Taxonomy" id="546269"/>
    <lineage>
        <taxon>Bacteria</taxon>
        <taxon>Bacillati</taxon>
        <taxon>Bacillota</taxon>
        <taxon>Clostridia</taxon>
        <taxon>Peptostreptococcales</taxon>
        <taxon>Filifactoraceae</taxon>
        <taxon>Filifactor</taxon>
    </lineage>
</organism>
<evidence type="ECO:0000256" key="1">
    <source>
        <dbReference type="ARBA" id="ARBA00008936"/>
    </source>
</evidence>
<evidence type="ECO:0000259" key="11">
    <source>
        <dbReference type="Pfam" id="PF22919"/>
    </source>
</evidence>
<evidence type="ECO:0000313" key="12">
    <source>
        <dbReference type="EMBL" id="EFE28048.1"/>
    </source>
</evidence>
<evidence type="ECO:0000313" key="13">
    <source>
        <dbReference type="Proteomes" id="UP000007468"/>
    </source>
</evidence>
<sequence length="594" mass="66488">MDKSKAITTSVNGPVVQASGMKDFEVREMVMVGSKKLLGEVISLEGDVGTIQVYEETEGLKAGETVIPTDRPLSLTLGPGMIGNIFDGIERPLERIQEISGEFIAEGIGLISLDMEKVWDVEMLISEGDFVQEGQVYATVQETDLIQHRLMIPQGVRGEVHDVKPSGQYNIEEVVAIVATNRGEKELKLYQKWPVRTPRPVRERRPIQELLITGQRVLDIFFPIAKGGTAALPGGFGTGKTMTQHQLAKWSDADIIVYIGCGERGNEMTEVLEDFPKLIDPKSGKPLMDRTILIANTSNMPVAAREASIYTGITMAEYYRDMGYHVAIMADSTSRWAEALREISGRLEEMPAEEGYPAYLPSRLAQFYERAGYVTTLDGEEGSVTIIGAVSPPGGDFSEPVTENTKRFVNAFLALDRKLAYARHYPAIGYLTSYSGYGKVLQDFYAQEVAEDLAEIRDRMMLVLHEEEKLNAIVQLVGEDVLPDDQRITLEIAKVIKRGFLQQNAMHADDTFVPLQKQYLMLKTIDHLNQRAKDALAEGIPQREIRNAELFEEVIKMKYTIPNSDLSKIGELVYTIDTFYDGLIKRYEKRKDVK</sequence>
<dbReference type="Pfam" id="PF02874">
    <property type="entry name" value="ATP-synt_ab_N"/>
    <property type="match status" value="1"/>
</dbReference>
<dbReference type="GO" id="GO:0045259">
    <property type="term" value="C:proton-transporting ATP synthase complex"/>
    <property type="evidence" value="ECO:0007669"/>
    <property type="project" value="UniProtKB-ARBA"/>
</dbReference>
<feature type="domain" description="ATPase F1/V1/A1 complex alpha/beta subunit N-terminal" evidence="9">
    <location>
        <begin position="9"/>
        <end position="69"/>
    </location>
</feature>
<dbReference type="STRING" id="546269.HMPREF0389_01301"/>
<dbReference type="PATRIC" id="fig|546269.5.peg.1699"/>
<evidence type="ECO:0000256" key="4">
    <source>
        <dbReference type="ARBA" id="ARBA00022840"/>
    </source>
</evidence>
<evidence type="ECO:0000259" key="9">
    <source>
        <dbReference type="Pfam" id="PF02874"/>
    </source>
</evidence>
<dbReference type="PANTHER" id="PTHR43607:SF1">
    <property type="entry name" value="H(+)-TRANSPORTING TWO-SECTOR ATPASE"/>
    <property type="match status" value="1"/>
</dbReference>
<dbReference type="InterPro" id="IPR024034">
    <property type="entry name" value="ATPase_F1/V1_b/a_C"/>
</dbReference>
<dbReference type="Gene3D" id="3.40.50.300">
    <property type="entry name" value="P-loop containing nucleotide triphosphate hydrolases"/>
    <property type="match status" value="1"/>
</dbReference>
<dbReference type="HAMAP" id="MF_00309">
    <property type="entry name" value="ATP_synth_A_arch"/>
    <property type="match status" value="1"/>
</dbReference>
<dbReference type="InterPro" id="IPR027417">
    <property type="entry name" value="P-loop_NTPase"/>
</dbReference>
<dbReference type="GO" id="GO:0005524">
    <property type="term" value="F:ATP binding"/>
    <property type="evidence" value="ECO:0007669"/>
    <property type="project" value="UniProtKB-UniRule"/>
</dbReference>
<dbReference type="Gene3D" id="2.40.30.20">
    <property type="match status" value="1"/>
</dbReference>
<feature type="binding site" evidence="7">
    <location>
        <begin position="234"/>
        <end position="241"/>
    </location>
    <ligand>
        <name>ATP</name>
        <dbReference type="ChEBI" id="CHEBI:30616"/>
    </ligand>
</feature>
<reference evidence="13" key="1">
    <citation type="submission" date="2010-12" db="EMBL/GenBank/DDBJ databases">
        <title>The genome sequence of Filifactor alocis strain ATCC 35896.</title>
        <authorList>
            <consortium name="The Broad Institute Genome Sequencing Platform"/>
            <person name="Ward D."/>
            <person name="Earl A."/>
            <person name="Feldgarden M."/>
            <person name="Young S.K."/>
            <person name="Gargeya S."/>
            <person name="Zeng Q."/>
            <person name="Alvarado L."/>
            <person name="Berlin A."/>
            <person name="Bochicchio J."/>
            <person name="Chapman S.B."/>
            <person name="Chen Z."/>
            <person name="Freedman E."/>
            <person name="Gellesch M."/>
            <person name="Goldberg J."/>
            <person name="Griggs A."/>
            <person name="Gujja S."/>
            <person name="Heilman E."/>
            <person name="Heiman D."/>
            <person name="Howarth C."/>
            <person name="Mehta T."/>
            <person name="Neiman D."/>
            <person name="Pearson M."/>
            <person name="Roberts A."/>
            <person name="Saif S."/>
            <person name="Shea T."/>
            <person name="Shenoy N."/>
            <person name="Sisk P."/>
            <person name="Stolte C."/>
            <person name="Sykes S."/>
            <person name="White J."/>
            <person name="Yandava C."/>
            <person name="Izard J."/>
            <person name="Blanton J.M."/>
            <person name="Baranova O.V."/>
            <person name="Tanner A.C."/>
            <person name="Dewhirst F.E."/>
            <person name="Haas B."/>
            <person name="Nusbaum C."/>
            <person name="Birren B."/>
        </authorList>
    </citation>
    <scope>NUCLEOTIDE SEQUENCE [LARGE SCALE GENOMIC DNA]</scope>
    <source>
        <strain evidence="13">ATCC 35896 / D40 B5</strain>
    </source>
</reference>
<protein>
    <recommendedName>
        <fullName evidence="7">V-type ATP synthase alpha chain</fullName>
        <ecNumber evidence="7">7.1.2.2</ecNumber>
    </recommendedName>
    <alternativeName>
        <fullName evidence="7">V-ATPase subunit A</fullName>
    </alternativeName>
</protein>
<dbReference type="InterPro" id="IPR031686">
    <property type="entry name" value="ATP-synth_a_Xtn"/>
</dbReference>
<dbReference type="SUPFAM" id="SSF47917">
    <property type="entry name" value="C-terminal domain of alpha and beta subunits of F1 ATP synthase"/>
    <property type="match status" value="1"/>
</dbReference>
<accession>D6GT63</accession>
<dbReference type="eggNOG" id="COG1155">
    <property type="taxonomic scope" value="Bacteria"/>
</dbReference>
<dbReference type="RefSeq" id="WP_014263144.1">
    <property type="nucleotide sequence ID" value="NC_016630.1"/>
</dbReference>
<keyword evidence="3 7" id="KW-0547">Nucleotide-binding</keyword>
<dbReference type="InterPro" id="IPR036121">
    <property type="entry name" value="ATPase_F1/V1/A1_a/bsu_N_sf"/>
</dbReference>
<keyword evidence="2 7" id="KW-0813">Transport</keyword>
<dbReference type="GO" id="GO:0046933">
    <property type="term" value="F:proton-transporting ATP synthase activity, rotational mechanism"/>
    <property type="evidence" value="ECO:0007669"/>
    <property type="project" value="UniProtKB-UniRule"/>
</dbReference>
<dbReference type="GO" id="GO:0046961">
    <property type="term" value="F:proton-transporting ATPase activity, rotational mechanism"/>
    <property type="evidence" value="ECO:0007669"/>
    <property type="project" value="InterPro"/>
</dbReference>
<dbReference type="CDD" id="cd01134">
    <property type="entry name" value="V_A-ATPase_A"/>
    <property type="match status" value="1"/>
</dbReference>
<dbReference type="AlphaFoldDB" id="D6GT63"/>
<evidence type="ECO:0000256" key="6">
    <source>
        <dbReference type="ARBA" id="ARBA00023065"/>
    </source>
</evidence>
<dbReference type="NCBIfam" id="NF003220">
    <property type="entry name" value="PRK04192.1"/>
    <property type="match status" value="1"/>
</dbReference>
<evidence type="ECO:0000259" key="8">
    <source>
        <dbReference type="Pfam" id="PF00006"/>
    </source>
</evidence>
<feature type="domain" description="ATP synthase A/B type C-terminal" evidence="11">
    <location>
        <begin position="443"/>
        <end position="539"/>
    </location>
</feature>
<evidence type="ECO:0000256" key="7">
    <source>
        <dbReference type="HAMAP-Rule" id="MF_00309"/>
    </source>
</evidence>
<dbReference type="Pfam" id="PF16886">
    <property type="entry name" value="ATP-synt_ab_Xtn"/>
    <property type="match status" value="1"/>
</dbReference>
<dbReference type="KEGG" id="faa:HMPREF0389_01301"/>